<organism evidence="1 2">
    <name type="scientific">Rhizoctonia solani</name>
    <dbReference type="NCBI Taxonomy" id="456999"/>
    <lineage>
        <taxon>Eukaryota</taxon>
        <taxon>Fungi</taxon>
        <taxon>Dikarya</taxon>
        <taxon>Basidiomycota</taxon>
        <taxon>Agaricomycotina</taxon>
        <taxon>Agaricomycetes</taxon>
        <taxon>Cantharellales</taxon>
        <taxon>Ceratobasidiaceae</taxon>
        <taxon>Rhizoctonia</taxon>
    </lineage>
</organism>
<proteinExistence type="predicted"/>
<evidence type="ECO:0000313" key="1">
    <source>
        <dbReference type="EMBL" id="CAE7112828.1"/>
    </source>
</evidence>
<evidence type="ECO:0000313" key="2">
    <source>
        <dbReference type="Proteomes" id="UP000663827"/>
    </source>
</evidence>
<name>A0A8H3HX00_9AGAM</name>
<comment type="caution">
    <text evidence="1">The sequence shown here is derived from an EMBL/GenBank/DDBJ whole genome shotgun (WGS) entry which is preliminary data.</text>
</comment>
<reference evidence="1" key="1">
    <citation type="submission" date="2021-01" db="EMBL/GenBank/DDBJ databases">
        <authorList>
            <person name="Kaushik A."/>
        </authorList>
    </citation>
    <scope>NUCLEOTIDE SEQUENCE</scope>
    <source>
        <strain evidence="1">AG5</strain>
    </source>
</reference>
<sequence length="67" mass="7949">MLESDLEWFSSSSEDFSNLQNLRKRVVNAFEPHKALPRYQIQLRILLVLIGVMYWQLDGIQLLDLWA</sequence>
<gene>
    <name evidence="1" type="ORF">RDB_LOCUS49709</name>
</gene>
<dbReference type="EMBL" id="CAJNJQ010000982">
    <property type="protein sequence ID" value="CAE7112828.1"/>
    <property type="molecule type" value="Genomic_DNA"/>
</dbReference>
<dbReference type="AlphaFoldDB" id="A0A8H3HX00"/>
<dbReference type="Proteomes" id="UP000663827">
    <property type="component" value="Unassembled WGS sequence"/>
</dbReference>
<accession>A0A8H3HX00</accession>
<protein>
    <submittedName>
        <fullName evidence="1">Uncharacterized protein</fullName>
    </submittedName>
</protein>